<feature type="region of interest" description="Disordered" evidence="2">
    <location>
        <begin position="2925"/>
        <end position="2998"/>
    </location>
</feature>
<feature type="compositionally biased region" description="Gly residues" evidence="2">
    <location>
        <begin position="1483"/>
        <end position="1501"/>
    </location>
</feature>
<evidence type="ECO:0000313" key="6">
    <source>
        <dbReference type="Proteomes" id="UP000030765"/>
    </source>
</evidence>
<feature type="region of interest" description="Disordered" evidence="2">
    <location>
        <begin position="78"/>
        <end position="132"/>
    </location>
</feature>
<feature type="region of interest" description="Disordered" evidence="2">
    <location>
        <begin position="422"/>
        <end position="477"/>
    </location>
</feature>
<dbReference type="STRING" id="74873.A0A084VXK5"/>
<feature type="compositionally biased region" description="Polar residues" evidence="2">
    <location>
        <begin position="1673"/>
        <end position="1682"/>
    </location>
</feature>
<feature type="compositionally biased region" description="Gly residues" evidence="2">
    <location>
        <begin position="1876"/>
        <end position="1885"/>
    </location>
</feature>
<keyword evidence="6" id="KW-1185">Reference proteome</keyword>
<dbReference type="OrthoDB" id="43122at2759"/>
<dbReference type="SMART" id="SM00233">
    <property type="entry name" value="PH"/>
    <property type="match status" value="1"/>
</dbReference>
<dbReference type="InterPro" id="IPR057971">
    <property type="entry name" value="PKHA4-7_TBCA"/>
</dbReference>
<proteinExistence type="predicted"/>
<reference evidence="4 6" key="1">
    <citation type="journal article" date="2014" name="BMC Genomics">
        <title>Genome sequence of Anopheles sinensis provides insight into genetics basis of mosquito competence for malaria parasites.</title>
        <authorList>
            <person name="Zhou D."/>
            <person name="Zhang D."/>
            <person name="Ding G."/>
            <person name="Shi L."/>
            <person name="Hou Q."/>
            <person name="Ye Y."/>
            <person name="Xu Y."/>
            <person name="Zhou H."/>
            <person name="Xiong C."/>
            <person name="Li S."/>
            <person name="Yu J."/>
            <person name="Hong S."/>
            <person name="Yu X."/>
            <person name="Zou P."/>
            <person name="Chen C."/>
            <person name="Chang X."/>
            <person name="Wang W."/>
            <person name="Lv Y."/>
            <person name="Sun Y."/>
            <person name="Ma L."/>
            <person name="Shen B."/>
            <person name="Zhu C."/>
        </authorList>
    </citation>
    <scope>NUCLEOTIDE SEQUENCE [LARGE SCALE GENOMIC DNA]</scope>
</reference>
<feature type="compositionally biased region" description="Basic and acidic residues" evidence="2">
    <location>
        <begin position="565"/>
        <end position="576"/>
    </location>
</feature>
<dbReference type="PANTHER" id="PTHR12752:SF9">
    <property type="entry name" value="KRAMER, ISOFORM I"/>
    <property type="match status" value="1"/>
</dbReference>
<feature type="compositionally biased region" description="Basic and acidic residues" evidence="2">
    <location>
        <begin position="1914"/>
        <end position="1926"/>
    </location>
</feature>
<dbReference type="VEuPathDB" id="VectorBase:ASIS006451"/>
<dbReference type="InterPro" id="IPR001849">
    <property type="entry name" value="PH_domain"/>
</dbReference>
<feature type="compositionally biased region" description="Gly residues" evidence="2">
    <location>
        <begin position="3257"/>
        <end position="3276"/>
    </location>
</feature>
<accession>A0A084VXK5</accession>
<reference evidence="5" key="2">
    <citation type="submission" date="2020-05" db="UniProtKB">
        <authorList>
            <consortium name="EnsemblMetazoa"/>
        </authorList>
    </citation>
    <scope>IDENTIFICATION</scope>
</reference>
<dbReference type="PROSITE" id="PS50003">
    <property type="entry name" value="PH_DOMAIN"/>
    <property type="match status" value="1"/>
</dbReference>
<dbReference type="InterPro" id="IPR040392">
    <property type="entry name" value="PKHA4-7_PH"/>
</dbReference>
<dbReference type="Proteomes" id="UP000030765">
    <property type="component" value="Unassembled WGS sequence"/>
</dbReference>
<feature type="region of interest" description="Disordered" evidence="2">
    <location>
        <begin position="3187"/>
        <end position="3222"/>
    </location>
</feature>
<feature type="compositionally biased region" description="Low complexity" evidence="2">
    <location>
        <begin position="1941"/>
        <end position="1966"/>
    </location>
</feature>
<feature type="compositionally biased region" description="Low complexity" evidence="2">
    <location>
        <begin position="2972"/>
        <end position="2985"/>
    </location>
</feature>
<feature type="compositionally biased region" description="Polar residues" evidence="2">
    <location>
        <begin position="705"/>
        <end position="716"/>
    </location>
</feature>
<dbReference type="CDD" id="cd13248">
    <property type="entry name" value="PH_PEPP1_2_3"/>
    <property type="match status" value="1"/>
</dbReference>
<feature type="region of interest" description="Disordered" evidence="2">
    <location>
        <begin position="867"/>
        <end position="917"/>
    </location>
</feature>
<feature type="compositionally biased region" description="Gly residues" evidence="2">
    <location>
        <begin position="104"/>
        <end position="122"/>
    </location>
</feature>
<feature type="region of interest" description="Disordered" evidence="2">
    <location>
        <begin position="2044"/>
        <end position="2112"/>
    </location>
</feature>
<evidence type="ECO:0000259" key="3">
    <source>
        <dbReference type="PROSITE" id="PS50003"/>
    </source>
</evidence>
<feature type="compositionally biased region" description="Basic and acidic residues" evidence="2">
    <location>
        <begin position="994"/>
        <end position="1008"/>
    </location>
</feature>
<feature type="region of interest" description="Disordered" evidence="2">
    <location>
        <begin position="1868"/>
        <end position="1982"/>
    </location>
</feature>
<dbReference type="InterPro" id="IPR011993">
    <property type="entry name" value="PH-like_dom_sf"/>
</dbReference>
<organism evidence="4">
    <name type="scientific">Anopheles sinensis</name>
    <name type="common">Mosquito</name>
    <dbReference type="NCBI Taxonomy" id="74873"/>
    <lineage>
        <taxon>Eukaryota</taxon>
        <taxon>Metazoa</taxon>
        <taxon>Ecdysozoa</taxon>
        <taxon>Arthropoda</taxon>
        <taxon>Hexapoda</taxon>
        <taxon>Insecta</taxon>
        <taxon>Pterygota</taxon>
        <taxon>Neoptera</taxon>
        <taxon>Endopterygota</taxon>
        <taxon>Diptera</taxon>
        <taxon>Nematocera</taxon>
        <taxon>Culicoidea</taxon>
        <taxon>Culicidae</taxon>
        <taxon>Anophelinae</taxon>
        <taxon>Anopheles</taxon>
    </lineage>
</organism>
<feature type="region of interest" description="Disordered" evidence="2">
    <location>
        <begin position="3255"/>
        <end position="3349"/>
    </location>
</feature>
<dbReference type="EMBL" id="KE525212">
    <property type="protein sequence ID" value="KFB42699.1"/>
    <property type="molecule type" value="Genomic_DNA"/>
</dbReference>
<feature type="compositionally biased region" description="Basic and acidic residues" evidence="2">
    <location>
        <begin position="889"/>
        <end position="903"/>
    </location>
</feature>
<name>A0A084VXK5_ANOSI</name>
<dbReference type="EMBL" id="ATLV01018088">
    <property type="status" value="NOT_ANNOTATED_CDS"/>
    <property type="molecule type" value="Genomic_DNA"/>
</dbReference>
<feature type="region of interest" description="Disordered" evidence="2">
    <location>
        <begin position="1479"/>
        <end position="1539"/>
    </location>
</feature>
<sequence length="3562" mass="382316">MNHCQPAANETDKILARTQHHQLYGEEESLYQKGTGGFSTVGPSPMGGGTNEIIIQQNIPGQVVNQACQTQISSMIAAAGQMKSSPSDTLSSPSHDSIERKKSSGGGGSGGGSSSSGGGGGQQHTLKSPVTKRPANAPVALSGWLYKQGSDGLKVWRRRWFVLSEYVLYYYKGQEEEKLLGTVLLPSYKVSACFPEDKIYRKFAFKCEHANMRTFVFAAENGEAMSQWVRALTLATMMIQQGEAEVQQQPYQQHHGTKAGNSGQGELVSSDSSGTVGGPQGSQGSNDTIKLIQQASSGSSGSGGGLGASHQGPNESMPLPQPLYANAPPKPRRVNDAGYSSPSPEHTILHDRYEQMMHQHQQHQMATPGQFAAAASGSTGLLVNRAGGQQTVLTANAIYGDPKRIERDLYIQKLIEQQQQLNATKQQQQQQQQGMQASPMHGQMARGGAGTNPFLYPSNDRRTPDTYGPPGNAGIDPKHMSDYEDIYNLTMLSKSLPTNAGSSALMEGEAGGAGATGYKRPTSPQHYGSNGAFPPFKANTTATMYSANPFEMRARPIPPNIPRPHSADFLDYETRHPMNPAASSSTNDEPSPALRTPRPKASYAEKMRLQSASYLQRANNAAAASSVGASRKQRSDDVQGLFTGGTMPRDGLYRSGSGKLLATPQQQQQQHQHSEADYHHPEGSQSMPRPSTSDRPTGGGGGRPSVSSLKKQGFSHQQQQEQFARSASARLPRKEEDASLRDGERKREESMKRLLEWKQRMLQSPLTKKITSQHSASMASAESLDPGSHASLIAAERRHEDIYGLKTSDSALLRGDYYATNYERQSTGDLTGVGAVRGGGTTDRHSGSTLNIAQQAAYGSEMKLNGDYNSYSSDDEGSTEVGASSGEAADPRLSRTGHSKQEHLDEDEDDGRDEKGQEKVAILFPALLDDGALVGKEEDEEDAVYEDSLVNHASASASPNLSVDANVYENSFIKAMAPKEDRKEAKGGRSFGSAERHERAKELFERHVNNSSGNGRGLGDPGRVKDNHSSINSGDGTGNGKFSLGSRTKMASPGPVTAYVPVYKQTTPLSMVGSLQSKPNDDNDDVLPEANSRLDVVGAIEGQVRGEESAGEDADDGDDIFEYTDEDLDEALQQHDATTDQPSSDSVNQDHPPFVREEIDDELSLQILEGHYMPMTPRRSVISSATSLTTLAMMNRANSNISGSNQPPPAPGGGRLRPCESLTAMDILDSIQKSSNEMQICSSNAYDESTYIEMTKGTLGKSVFADDLAGNGGGVATTYEMIMVPPSSAGGGTKDGEQFGRSDHERAKLIDSEPLYMELSQLHSSISTLKQQEGEVKVKTPHNNSGSVEGKDQSEKTGTIGRRMKNAMGAGAASGAAGLGKKKKKDKNNWPDILMQSSSNKSDDSDSDSDVVSKQVNNDSGEGKQQARAGKKKGAGGKEKKMSSAGGGSASVTELLSGKTASARSRFSLSDTFRPASYYLGASSGGGSAPYGSGVGQGATGSGADTLLDSSDSEIVSPPPIPISSLPLDEADGGGARGEDMAGMMMARYGSRERFRSSDAIDLIRSHAQEKRQSVQSLLAGLGNGGDGQGAYSRAGAGLRRESGSMSSNRSSIIFGTPNHHHLVRHDSPSFGHDRSYDGVSNASSEYEILLRGEGRPGAAAGGTPGRGDDSSTRSSITLSETSGSIEWRSRSCMDVSVRNKRRPISGSSMNCSIEMALGGGDFEGSVASSQQYDRAVELGDDGAPGAGAPGGGEYSMHFLSNTSSNLSQNGHDNSIYYENVEMVGGVVVESSPSSRPPSSVAGGTTILSPLREKNLSLHDARCQSEYLGTVPEGHSLDVDSGSLSSAMDLDQRSSCTVRFDYARSNMSNRTITPTDGGGGPGRTVGVGTTTSHSRNNSTLSSEGAPYYYSDLQARTEEQEMEEQQHVGDGQQPRHRRTTSNDRGGSSNGSSRAASAAPSTTSAMTPLRAGGDTLNNQRDPGGLRRQAAGIFHIHNPLTNTLKTANLLLHASATEKHADIDRKNIYESDRIGQKDVNKTIAASLASTSGVASGSSTLTRATSSSSGKGAGNGHLQLHHRRSMGSMLQVSSSSVGDDSGDDRAPSVSGCSNSGNNSSIVQQLLVSAGHISSGDQLWEEDTLWRDNLRRVSHIHAKSMDNLDHLGVGGGTVRSTPSGVVLAKTVNYHHHQPERMGDDDIGSEVNMEVKKPTVKINRKDVTYVNENLKAGVSGAQPIVTKSILRTSTTRSESQGPVNTGDDDDVYVQLASNVASSDTTARDGRWSSLQPPQSQPASDEVYEVLRDEVSRYDINRETIRQWDLMSSGLVNNGSPNYGKGTMVPGQSYAGNNGSANSSAISSAVAGGPGANETGKQMGLPPVGTSFYHQPLSGSFSNASDLLVDQQNGVRFNTSSVTLPVVGSGGTIERRAKVPNNSKFSSTTSISVRNVFNIPKVPLTVKPDPSDPSYLAAVGKQHHQGGGYYDGTGGGSMMLDYPGGEKYIRPDISFESTHDLYTQAQLQRAQELNLQQHYQLQNIDRSLATMQDQQHPDAVSPQSPMVAGAPSTTTTTTTGMDEKWSNNGMVVTGPSAVAALGVQGGHLYDRHKHGSSSEMQPLDVSAGDLLNRTHEELILLLIQLRRQNSQTARSIEQCCTNMHALQNLIRTAEGERKADSLARLDALKQQLTELEKQYEKEKPLINLVDNMVKLGSLYRGPVGGKKQLQSPESATLDRLEFNQRIQERRLLQEEQRQWDRTSPNHVELQSKVQQLYQIDKLMQEESGTLQALQRDKENLEKALAMLKTRVLNREGGSLPMPMDNARQQQHNLERELSRVHQLLAANSKKLEKTVSTNARLEQELLVLRQKLQATREHRSMHSVYDTASPMDGQYVTGSVTAVLESELKRAKLLVGDMQRQRQELGQAVRQLTSYSNADVGGGEQRHSEHGNPSEHKRDQSLKSKHKRSYSSSWVETDLDSTAGKDGSASSSVGSTAGHHRTMSSSSSSVLTIDDEMQNLFLPSGGRAHESSLDGAESMDELYSIGGGGGGGGGGVYGYGSGAGMMAIDKQQEIKTVRIVKRESERRTRDKEKNDRNLALSLDQVLEEEAQLMEDYQRAKSLPRGYETHELFVQGPETDGRMGGSLSAIDGGRLMMNDYYSSVVASANGNSYPVSLIDRQADLYTGHFEPGLLQSKYITNSPGSGRSATTSMATSYQEGMNYPTGTTGSSTGLKRKTESIQSLNAAGPEFDPVFQSEAAKQIINEMATGAGGNGSSGGSSSSTGGGGMLMATGETSGDSSGSGSSRDAKLDATAGSSSAGTSLTEQQQQQLLMQQQRQAQQNRQRRAVPKDKRRHHTAPHHVNAKSIELMHSENDMNKNNVNWRARDDVDLEVTIRPRSNAPDVVRSALGPREKISEHTIDKLLAAPSKILIPERYVPEQTPELSPEEKRRRQEKVEAIKKMLSDTPIGSGAAGNETGPNPVPNVEKKQREHLIQLNQILAQQVMQMSKIVAEIRRRASVEIKRRSGGAFGAAAASGGKPVDEKDNYESDLEDYDTDSPAEPLPLYQQRENYFT</sequence>
<feature type="region of interest" description="Disordered" evidence="2">
    <location>
        <begin position="624"/>
        <end position="747"/>
    </location>
</feature>
<dbReference type="Pfam" id="PF25541">
    <property type="entry name" value="TBCA_PH"/>
    <property type="match status" value="1"/>
</dbReference>
<feature type="region of interest" description="Disordered" evidence="2">
    <location>
        <begin position="3514"/>
        <end position="3562"/>
    </location>
</feature>
<feature type="compositionally biased region" description="Polar residues" evidence="2">
    <location>
        <begin position="3187"/>
        <end position="3220"/>
    </location>
</feature>
<feature type="region of interest" description="Disordered" evidence="2">
    <location>
        <begin position="555"/>
        <end position="602"/>
    </location>
</feature>
<feature type="compositionally biased region" description="Basic and acidic residues" evidence="2">
    <location>
        <begin position="672"/>
        <end position="682"/>
    </location>
</feature>
<feature type="region of interest" description="Disordered" evidence="2">
    <location>
        <begin position="507"/>
        <end position="528"/>
    </location>
</feature>
<feature type="compositionally biased region" description="Basic and acidic residues" evidence="2">
    <location>
        <begin position="732"/>
        <end position="747"/>
    </location>
</feature>
<feature type="compositionally biased region" description="Low complexity" evidence="2">
    <location>
        <begin position="2103"/>
        <end position="2112"/>
    </location>
</feature>
<feature type="compositionally biased region" description="Acidic residues" evidence="2">
    <location>
        <begin position="3536"/>
        <end position="3546"/>
    </location>
</feature>
<feature type="coiled-coil region" evidence="1">
    <location>
        <begin position="2771"/>
        <end position="2866"/>
    </location>
</feature>
<feature type="compositionally biased region" description="Polar residues" evidence="2">
    <location>
        <begin position="683"/>
        <end position="695"/>
    </location>
</feature>
<feature type="coiled-coil region" evidence="1">
    <location>
        <begin position="2666"/>
        <end position="2693"/>
    </location>
</feature>
<feature type="compositionally biased region" description="Low complexity" evidence="2">
    <location>
        <begin position="2044"/>
        <end position="2065"/>
    </location>
</feature>
<dbReference type="Gene3D" id="2.30.29.30">
    <property type="entry name" value="Pleckstrin-homology domain (PH domain)/Phosphotyrosine-binding domain (PTB)"/>
    <property type="match status" value="1"/>
</dbReference>
<gene>
    <name evidence="4" type="ORF">ZHAS_00010437</name>
</gene>
<feature type="region of interest" description="Disordered" evidence="2">
    <location>
        <begin position="1655"/>
        <end position="1682"/>
    </location>
</feature>
<feature type="compositionally biased region" description="Low complexity" evidence="2">
    <location>
        <begin position="84"/>
        <end position="95"/>
    </location>
</feature>
<feature type="compositionally biased region" description="Basic and acidic residues" evidence="2">
    <location>
        <begin position="978"/>
        <end position="987"/>
    </location>
</feature>
<dbReference type="VEuPathDB" id="VectorBase:ASIS009861"/>
<feature type="region of interest" description="Disordered" evidence="2">
    <location>
        <begin position="245"/>
        <end position="342"/>
    </location>
</feature>
<feature type="compositionally biased region" description="Low complexity" evidence="2">
    <location>
        <begin position="422"/>
        <end position="436"/>
    </location>
</feature>
<dbReference type="EnsemblMetazoa" id="ASIC010437-RA">
    <property type="protein sequence ID" value="ASIC010437-PA"/>
    <property type="gene ID" value="ASIC010437"/>
</dbReference>
<keyword evidence="1" id="KW-0175">Coiled coil</keyword>
<dbReference type="VEuPathDB" id="VectorBase:ASIC010437"/>
<feature type="compositionally biased region" description="Basic residues" evidence="2">
    <location>
        <begin position="3331"/>
        <end position="3349"/>
    </location>
</feature>
<feature type="compositionally biased region" description="Polar residues" evidence="2">
    <location>
        <begin position="282"/>
        <end position="294"/>
    </location>
</feature>
<feature type="compositionally biased region" description="Low complexity" evidence="2">
    <location>
        <begin position="3300"/>
        <end position="3330"/>
    </location>
</feature>
<protein>
    <submittedName>
        <fullName evidence="4">AGAP005285-PA-like protein</fullName>
    </submittedName>
    <submittedName>
        <fullName evidence="5">PH domain-containing protein</fullName>
    </submittedName>
</protein>
<feature type="region of interest" description="Disordered" evidence="2">
    <location>
        <begin position="1330"/>
        <end position="1467"/>
    </location>
</feature>
<feature type="region of interest" description="Disordered" evidence="2">
    <location>
        <begin position="2540"/>
        <end position="2572"/>
    </location>
</feature>
<feature type="compositionally biased region" description="Low complexity" evidence="2">
    <location>
        <begin position="2281"/>
        <end position="2290"/>
    </location>
</feature>
<dbReference type="Pfam" id="PF00169">
    <property type="entry name" value="PH"/>
    <property type="match status" value="1"/>
</dbReference>
<evidence type="ECO:0000313" key="4">
    <source>
        <dbReference type="EMBL" id="KFB42699.1"/>
    </source>
</evidence>
<dbReference type="OMA" id="TYEMIMV"/>
<feature type="region of interest" description="Disordered" evidence="2">
    <location>
        <begin position="2269"/>
        <end position="2294"/>
    </location>
</feature>
<dbReference type="VEuPathDB" id="VectorBase:ASIS020561"/>
<evidence type="ECO:0000256" key="2">
    <source>
        <dbReference type="SAM" id="MobiDB-lite"/>
    </source>
</evidence>
<feature type="compositionally biased region" description="Basic and acidic residues" evidence="2">
    <location>
        <begin position="2932"/>
        <end position="2950"/>
    </location>
</feature>
<feature type="compositionally biased region" description="Low complexity" evidence="2">
    <location>
        <begin position="2081"/>
        <end position="2094"/>
    </location>
</feature>
<feature type="region of interest" description="Disordered" evidence="2">
    <location>
        <begin position="978"/>
        <end position="1054"/>
    </location>
</feature>
<evidence type="ECO:0000313" key="5">
    <source>
        <dbReference type="EnsemblMetazoa" id="ASIC010437-PA"/>
    </source>
</evidence>
<feature type="compositionally biased region" description="Polar residues" evidence="2">
    <location>
        <begin position="1892"/>
        <end position="1902"/>
    </location>
</feature>
<feature type="compositionally biased region" description="Low complexity" evidence="2">
    <location>
        <begin position="1410"/>
        <end position="1428"/>
    </location>
</feature>
<dbReference type="PANTHER" id="PTHR12752">
    <property type="entry name" value="PHOSPHOINOSITOL 3-PHOSPHATE-BINDING PROTEIN"/>
    <property type="match status" value="1"/>
</dbReference>
<evidence type="ECO:0000256" key="1">
    <source>
        <dbReference type="SAM" id="Coils"/>
    </source>
</evidence>
<feature type="domain" description="PH" evidence="3">
    <location>
        <begin position="138"/>
        <end position="237"/>
    </location>
</feature>
<dbReference type="SUPFAM" id="SSF50729">
    <property type="entry name" value="PH domain-like"/>
    <property type="match status" value="1"/>
</dbReference>
<feature type="region of interest" description="Disordered" evidence="2">
    <location>
        <begin position="3450"/>
        <end position="3472"/>
    </location>
</feature>
<dbReference type="EMBL" id="ATLV01018087">
    <property type="status" value="NOT_ANNOTATED_CDS"/>
    <property type="molecule type" value="Genomic_DNA"/>
</dbReference>
<feature type="compositionally biased region" description="Low complexity" evidence="2">
    <location>
        <begin position="3277"/>
        <end position="3293"/>
    </location>
</feature>